<dbReference type="CDD" id="cd00520">
    <property type="entry name" value="RRF"/>
    <property type="match status" value="1"/>
</dbReference>
<dbReference type="NCBIfam" id="TIGR00496">
    <property type="entry name" value="frr"/>
    <property type="match status" value="1"/>
</dbReference>
<feature type="region of interest" description="Disordered" evidence="4">
    <location>
        <begin position="139"/>
        <end position="158"/>
    </location>
</feature>
<evidence type="ECO:0000256" key="4">
    <source>
        <dbReference type="SAM" id="MobiDB-lite"/>
    </source>
</evidence>
<dbReference type="InterPro" id="IPR002661">
    <property type="entry name" value="Ribosome_recyc_fac"/>
</dbReference>
<dbReference type="PANTHER" id="PTHR20982">
    <property type="entry name" value="RIBOSOME RECYCLING FACTOR"/>
    <property type="match status" value="1"/>
</dbReference>
<proteinExistence type="inferred from homology"/>
<accession>A0A1I3C9F6</accession>
<evidence type="ECO:0000256" key="1">
    <source>
        <dbReference type="ARBA" id="ARBA00005912"/>
    </source>
</evidence>
<dbReference type="STRING" id="1576369.SAMN05421753_102168"/>
<evidence type="ECO:0000313" key="6">
    <source>
        <dbReference type="EMBL" id="SFH70809.1"/>
    </source>
</evidence>
<dbReference type="Proteomes" id="UP000199518">
    <property type="component" value="Unassembled WGS sequence"/>
</dbReference>
<dbReference type="AlphaFoldDB" id="A0A1I3C9F6"/>
<keyword evidence="2 3" id="KW-0648">Protein biosynthesis</keyword>
<feature type="domain" description="Ribosome recycling factor" evidence="5">
    <location>
        <begin position="23"/>
        <end position="186"/>
    </location>
</feature>
<comment type="subcellular location">
    <subcellularLocation>
        <location evidence="3">Cytoplasm</location>
    </subcellularLocation>
</comment>
<sequence>MAMDSDEILLDTEERMEKATEVFRNSLQGLRTGRASPGLVDSVRVNYYGSPTPLKQVANISCPEPQQIVIRPFDQGILNDIIKAIQASDAGLAPNSDGRLIRINVPPLSTERRREMTTRIGKFAEEARVAIRNVRRDANKTAETSEKEKLMSEDDLKGLKDQVQELTKKYEGKVNDYARDKEKDIMEG</sequence>
<dbReference type="SUPFAM" id="SSF55194">
    <property type="entry name" value="Ribosome recycling factor, RRF"/>
    <property type="match status" value="1"/>
</dbReference>
<keyword evidence="7" id="KW-1185">Reference proteome</keyword>
<dbReference type="GO" id="GO:0005737">
    <property type="term" value="C:cytoplasm"/>
    <property type="evidence" value="ECO:0007669"/>
    <property type="project" value="UniProtKB-SubCell"/>
</dbReference>
<dbReference type="GO" id="GO:0006415">
    <property type="term" value="P:translational termination"/>
    <property type="evidence" value="ECO:0007669"/>
    <property type="project" value="UniProtKB-UniRule"/>
</dbReference>
<evidence type="ECO:0000256" key="3">
    <source>
        <dbReference type="HAMAP-Rule" id="MF_00040"/>
    </source>
</evidence>
<dbReference type="PANTHER" id="PTHR20982:SF3">
    <property type="entry name" value="MITOCHONDRIAL RIBOSOME RECYCLING FACTOR PSEUDO 1"/>
    <property type="match status" value="1"/>
</dbReference>
<comment type="function">
    <text evidence="3">Responsible for the release of ribosomes from messenger RNA at the termination of protein biosynthesis. May increase the efficiency of translation by recycling ribosomes from one round of translation to another.</text>
</comment>
<dbReference type="HAMAP" id="MF_00040">
    <property type="entry name" value="RRF"/>
    <property type="match status" value="1"/>
</dbReference>
<gene>
    <name evidence="3" type="primary">frr</name>
    <name evidence="6" type="ORF">SAMN05421753_102168</name>
</gene>
<keyword evidence="3" id="KW-0963">Cytoplasm</keyword>
<dbReference type="Gene3D" id="1.10.132.20">
    <property type="entry name" value="Ribosome-recycling factor"/>
    <property type="match status" value="1"/>
</dbReference>
<dbReference type="InterPro" id="IPR036191">
    <property type="entry name" value="RRF_sf"/>
</dbReference>
<dbReference type="Gene3D" id="3.30.1360.40">
    <property type="match status" value="1"/>
</dbReference>
<evidence type="ECO:0000259" key="5">
    <source>
        <dbReference type="Pfam" id="PF01765"/>
    </source>
</evidence>
<dbReference type="FunFam" id="3.30.1360.40:FF:000001">
    <property type="entry name" value="Ribosome-recycling factor"/>
    <property type="match status" value="1"/>
</dbReference>
<protein>
    <recommendedName>
        <fullName evidence="3">Ribosome-recycling factor</fullName>
        <shortName evidence="3">RRF</shortName>
    </recommendedName>
    <alternativeName>
        <fullName evidence="3">Ribosome-releasing factor</fullName>
    </alternativeName>
</protein>
<dbReference type="InterPro" id="IPR023584">
    <property type="entry name" value="Ribosome_recyc_fac_dom"/>
</dbReference>
<reference evidence="7" key="1">
    <citation type="submission" date="2016-10" db="EMBL/GenBank/DDBJ databases">
        <authorList>
            <person name="Varghese N."/>
            <person name="Submissions S."/>
        </authorList>
    </citation>
    <scope>NUCLEOTIDE SEQUENCE [LARGE SCALE GENOMIC DNA]</scope>
    <source>
        <strain evidence="7">DSM 26348</strain>
    </source>
</reference>
<comment type="similarity">
    <text evidence="1 3">Belongs to the RRF family.</text>
</comment>
<evidence type="ECO:0000256" key="2">
    <source>
        <dbReference type="ARBA" id="ARBA00022917"/>
    </source>
</evidence>
<dbReference type="EMBL" id="FOQD01000002">
    <property type="protein sequence ID" value="SFH70809.1"/>
    <property type="molecule type" value="Genomic_DNA"/>
</dbReference>
<dbReference type="Pfam" id="PF01765">
    <property type="entry name" value="RRF"/>
    <property type="match status" value="1"/>
</dbReference>
<evidence type="ECO:0000313" key="7">
    <source>
        <dbReference type="Proteomes" id="UP000199518"/>
    </source>
</evidence>
<dbReference type="GO" id="GO:0043023">
    <property type="term" value="F:ribosomal large subunit binding"/>
    <property type="evidence" value="ECO:0007669"/>
    <property type="project" value="TreeGrafter"/>
</dbReference>
<name>A0A1I3C9F6_9PLAN</name>
<organism evidence="6 7">
    <name type="scientific">Planctomicrobium piriforme</name>
    <dbReference type="NCBI Taxonomy" id="1576369"/>
    <lineage>
        <taxon>Bacteria</taxon>
        <taxon>Pseudomonadati</taxon>
        <taxon>Planctomycetota</taxon>
        <taxon>Planctomycetia</taxon>
        <taxon>Planctomycetales</taxon>
        <taxon>Planctomycetaceae</taxon>
        <taxon>Planctomicrobium</taxon>
    </lineage>
</organism>